<evidence type="ECO:0000256" key="1">
    <source>
        <dbReference type="ARBA" id="ARBA00023015"/>
    </source>
</evidence>
<dbReference type="Pfam" id="PF00196">
    <property type="entry name" value="GerE"/>
    <property type="match status" value="1"/>
</dbReference>
<dbReference type="InterPro" id="IPR036388">
    <property type="entry name" value="WH-like_DNA-bd_sf"/>
</dbReference>
<evidence type="ECO:0000313" key="5">
    <source>
        <dbReference type="EMBL" id="GAA0746677.1"/>
    </source>
</evidence>
<evidence type="ECO:0000259" key="4">
    <source>
        <dbReference type="PROSITE" id="PS50043"/>
    </source>
</evidence>
<evidence type="ECO:0000313" key="6">
    <source>
        <dbReference type="Proteomes" id="UP001500279"/>
    </source>
</evidence>
<dbReference type="CDD" id="cd06170">
    <property type="entry name" value="LuxR_C_like"/>
    <property type="match status" value="1"/>
</dbReference>
<dbReference type="PROSITE" id="PS50043">
    <property type="entry name" value="HTH_LUXR_2"/>
    <property type="match status" value="1"/>
</dbReference>
<keyword evidence="3" id="KW-0804">Transcription</keyword>
<keyword evidence="6" id="KW-1185">Reference proteome</keyword>
<dbReference type="InterPro" id="IPR000792">
    <property type="entry name" value="Tscrpt_reg_LuxR_C"/>
</dbReference>
<dbReference type="InterPro" id="IPR000014">
    <property type="entry name" value="PAS"/>
</dbReference>
<proteinExistence type="predicted"/>
<dbReference type="PANTHER" id="PTHR44688">
    <property type="entry name" value="DNA-BINDING TRANSCRIPTIONAL ACTIVATOR DEVR_DOSR"/>
    <property type="match status" value="1"/>
</dbReference>
<name>A0ABN1JUN2_9BURK</name>
<dbReference type="PROSITE" id="PS00622">
    <property type="entry name" value="HTH_LUXR_1"/>
    <property type="match status" value="1"/>
</dbReference>
<comment type="caution">
    <text evidence="5">The sequence shown here is derived from an EMBL/GenBank/DDBJ whole genome shotgun (WGS) entry which is preliminary data.</text>
</comment>
<dbReference type="SMART" id="SM00421">
    <property type="entry name" value="HTH_LUXR"/>
    <property type="match status" value="1"/>
</dbReference>
<dbReference type="PRINTS" id="PR00038">
    <property type="entry name" value="HTHLUXR"/>
</dbReference>
<organism evidence="5 6">
    <name type="scientific">Ideonella azotifigens</name>
    <dbReference type="NCBI Taxonomy" id="513160"/>
    <lineage>
        <taxon>Bacteria</taxon>
        <taxon>Pseudomonadati</taxon>
        <taxon>Pseudomonadota</taxon>
        <taxon>Betaproteobacteria</taxon>
        <taxon>Burkholderiales</taxon>
        <taxon>Sphaerotilaceae</taxon>
        <taxon>Ideonella</taxon>
    </lineage>
</organism>
<dbReference type="PANTHER" id="PTHR44688:SF16">
    <property type="entry name" value="DNA-BINDING TRANSCRIPTIONAL ACTIVATOR DEVR_DOSR"/>
    <property type="match status" value="1"/>
</dbReference>
<dbReference type="InterPro" id="IPR035965">
    <property type="entry name" value="PAS-like_dom_sf"/>
</dbReference>
<feature type="domain" description="HTH luxR-type" evidence="4">
    <location>
        <begin position="123"/>
        <end position="187"/>
    </location>
</feature>
<dbReference type="NCBIfam" id="TIGR00229">
    <property type="entry name" value="sensory_box"/>
    <property type="match status" value="1"/>
</dbReference>
<dbReference type="Proteomes" id="UP001500279">
    <property type="component" value="Unassembled WGS sequence"/>
</dbReference>
<dbReference type="SUPFAM" id="SSF55785">
    <property type="entry name" value="PYP-like sensor domain (PAS domain)"/>
    <property type="match status" value="1"/>
</dbReference>
<accession>A0ABN1JUN2</accession>
<dbReference type="InterPro" id="IPR016032">
    <property type="entry name" value="Sig_transdc_resp-reg_C-effctor"/>
</dbReference>
<sequence length="187" mass="21011">MPCLPAMIDLDYRIAFDLAPIGMVLSRYRLVVDCNQHALAMFNAESAQLIGQSFEVMYPSTAEYQRTGDRIIASLGEDGRYADDRVMKRMSGELFWCHVSGRALDSSDPHAAGIWTFEDLSARRVLKVDFTGREREIAALLIEGDTSKQIGKKLAISPRTVDVYRARLMRKMNASTTPELVHRLLAV</sequence>
<protein>
    <submittedName>
        <fullName evidence="5">LuxR C-terminal-related transcriptional regulator</fullName>
    </submittedName>
</protein>
<dbReference type="EMBL" id="BAAAEW010000006">
    <property type="protein sequence ID" value="GAA0746677.1"/>
    <property type="molecule type" value="Genomic_DNA"/>
</dbReference>
<dbReference type="Gene3D" id="1.10.10.10">
    <property type="entry name" value="Winged helix-like DNA-binding domain superfamily/Winged helix DNA-binding domain"/>
    <property type="match status" value="1"/>
</dbReference>
<evidence type="ECO:0000256" key="2">
    <source>
        <dbReference type="ARBA" id="ARBA00023125"/>
    </source>
</evidence>
<keyword evidence="2" id="KW-0238">DNA-binding</keyword>
<evidence type="ECO:0000256" key="3">
    <source>
        <dbReference type="ARBA" id="ARBA00023163"/>
    </source>
</evidence>
<gene>
    <name evidence="5" type="ORF">GCM10009107_14470</name>
</gene>
<keyword evidence="1" id="KW-0805">Transcription regulation</keyword>
<dbReference type="Pfam" id="PF13426">
    <property type="entry name" value="PAS_9"/>
    <property type="match status" value="1"/>
</dbReference>
<dbReference type="CDD" id="cd00130">
    <property type="entry name" value="PAS"/>
    <property type="match status" value="1"/>
</dbReference>
<dbReference type="SUPFAM" id="SSF46894">
    <property type="entry name" value="C-terminal effector domain of the bipartite response regulators"/>
    <property type="match status" value="1"/>
</dbReference>
<reference evidence="5 6" key="1">
    <citation type="journal article" date="2019" name="Int. J. Syst. Evol. Microbiol.">
        <title>The Global Catalogue of Microorganisms (GCM) 10K type strain sequencing project: providing services to taxonomists for standard genome sequencing and annotation.</title>
        <authorList>
            <consortium name="The Broad Institute Genomics Platform"/>
            <consortium name="The Broad Institute Genome Sequencing Center for Infectious Disease"/>
            <person name="Wu L."/>
            <person name="Ma J."/>
        </authorList>
    </citation>
    <scope>NUCLEOTIDE SEQUENCE [LARGE SCALE GENOMIC DNA]</scope>
    <source>
        <strain evidence="5 6">JCM 15503</strain>
    </source>
</reference>
<dbReference type="Gene3D" id="3.30.450.20">
    <property type="entry name" value="PAS domain"/>
    <property type="match status" value="1"/>
</dbReference>